<feature type="domain" description="Response regulatory" evidence="9">
    <location>
        <begin position="5"/>
        <end position="123"/>
    </location>
</feature>
<dbReference type="Gene3D" id="3.40.50.2300">
    <property type="match status" value="1"/>
</dbReference>
<dbReference type="PROSITE" id="PS50043">
    <property type="entry name" value="HTH_LUXR_2"/>
    <property type="match status" value="1"/>
</dbReference>
<feature type="domain" description="HTH luxR-type" evidence="8">
    <location>
        <begin position="152"/>
        <end position="217"/>
    </location>
</feature>
<feature type="modified residue" description="4-aspartylphosphate" evidence="5">
    <location>
        <position position="58"/>
    </location>
</feature>
<dbReference type="InterPro" id="IPR039420">
    <property type="entry name" value="WalR-like"/>
</dbReference>
<keyword evidence="4" id="KW-0804">Transcription</keyword>
<dbReference type="SUPFAM" id="SSF52172">
    <property type="entry name" value="CheY-like"/>
    <property type="match status" value="1"/>
</dbReference>
<evidence type="ECO:0000256" key="3">
    <source>
        <dbReference type="ARBA" id="ARBA00023125"/>
    </source>
</evidence>
<dbReference type="CDD" id="cd17535">
    <property type="entry name" value="REC_NarL-like"/>
    <property type="match status" value="1"/>
</dbReference>
<dbReference type="Pfam" id="PF00196">
    <property type="entry name" value="GerE"/>
    <property type="match status" value="1"/>
</dbReference>
<dbReference type="PANTHER" id="PTHR43214:SF43">
    <property type="entry name" value="TWO-COMPONENT RESPONSE REGULATOR"/>
    <property type="match status" value="1"/>
</dbReference>
<dbReference type="STRING" id="512399.A8709_31695"/>
<dbReference type="SUPFAM" id="SSF46894">
    <property type="entry name" value="C-terminal effector domain of the bipartite response regulators"/>
    <property type="match status" value="1"/>
</dbReference>
<comment type="caution">
    <text evidence="10">The sequence shown here is derived from an EMBL/GenBank/DDBJ whole genome shotgun (WGS) entry which is preliminary data.</text>
</comment>
<evidence type="ECO:0000256" key="6">
    <source>
        <dbReference type="SAM" id="Coils"/>
    </source>
</evidence>
<keyword evidence="2" id="KW-0805">Transcription regulation</keyword>
<protein>
    <submittedName>
        <fullName evidence="10">DNA-binding response regulator</fullName>
    </submittedName>
</protein>
<evidence type="ECO:0000259" key="9">
    <source>
        <dbReference type="PROSITE" id="PS50110"/>
    </source>
</evidence>
<evidence type="ECO:0000256" key="2">
    <source>
        <dbReference type="ARBA" id="ARBA00023015"/>
    </source>
</evidence>
<dbReference type="RefSeq" id="WP_065856645.1">
    <property type="nucleotide sequence ID" value="NZ_LYPC01000027.1"/>
</dbReference>
<dbReference type="OrthoDB" id="192836at2"/>
<dbReference type="GO" id="GO:0006355">
    <property type="term" value="P:regulation of DNA-templated transcription"/>
    <property type="evidence" value="ECO:0007669"/>
    <property type="project" value="InterPro"/>
</dbReference>
<feature type="region of interest" description="Disordered" evidence="7">
    <location>
        <begin position="220"/>
        <end position="252"/>
    </location>
</feature>
<dbReference type="InterPro" id="IPR058245">
    <property type="entry name" value="NreC/VraR/RcsB-like_REC"/>
</dbReference>
<keyword evidence="11" id="KW-1185">Reference proteome</keyword>
<dbReference type="PROSITE" id="PS50110">
    <property type="entry name" value="RESPONSE_REGULATORY"/>
    <property type="match status" value="1"/>
</dbReference>
<evidence type="ECO:0000256" key="5">
    <source>
        <dbReference type="PROSITE-ProRule" id="PRU00169"/>
    </source>
</evidence>
<gene>
    <name evidence="10" type="ORF">A8709_31695</name>
</gene>
<dbReference type="Proteomes" id="UP000093309">
    <property type="component" value="Unassembled WGS sequence"/>
</dbReference>
<proteinExistence type="predicted"/>
<sequence length="252" mass="28592">MESIRICIVEDDLDWLRGLTDYLNRQVDLTVVDSRSTAIEARELFMTTAPAADVVLMDIMLQDEPAGIGLVEQAFLSWGAKVIMLTSMEEKDFIFRSFQAGAIDYQIKSRFEELPAIIRAVHARQSSINAAVAEQMREEFRRLKRLEQQFKMKEVRDLITPTELQVLDMIDQGHTQTEIANRFFISLRTVKIHVGHILKKLGSPSSKDAAQQLRNLGFFERGSGSGLGANLLNTDKEKRNDSDNDKKSEKSN</sequence>
<evidence type="ECO:0000256" key="4">
    <source>
        <dbReference type="ARBA" id="ARBA00023163"/>
    </source>
</evidence>
<dbReference type="InterPro" id="IPR001789">
    <property type="entry name" value="Sig_transdc_resp-reg_receiver"/>
</dbReference>
<reference evidence="11" key="1">
    <citation type="submission" date="2016-05" db="EMBL/GenBank/DDBJ databases">
        <title>Paenibacillus oryzae. sp. nov., isolated from the rice root.</title>
        <authorList>
            <person name="Zhang J."/>
            <person name="Zhang X."/>
        </authorList>
    </citation>
    <scope>NUCLEOTIDE SEQUENCE [LARGE SCALE GENOMIC DNA]</scope>
    <source>
        <strain evidence="11">KCTC13222</strain>
    </source>
</reference>
<keyword evidence="3 10" id="KW-0238">DNA-binding</keyword>
<dbReference type="GO" id="GO:0003677">
    <property type="term" value="F:DNA binding"/>
    <property type="evidence" value="ECO:0007669"/>
    <property type="project" value="UniProtKB-KW"/>
</dbReference>
<name>A0A1C0ZWA7_9BACL</name>
<dbReference type="SMART" id="SM00421">
    <property type="entry name" value="HTH_LUXR"/>
    <property type="match status" value="1"/>
</dbReference>
<dbReference type="InterPro" id="IPR016032">
    <property type="entry name" value="Sig_transdc_resp-reg_C-effctor"/>
</dbReference>
<accession>A0A1C0ZWA7</accession>
<evidence type="ECO:0000256" key="1">
    <source>
        <dbReference type="ARBA" id="ARBA00022553"/>
    </source>
</evidence>
<evidence type="ECO:0000256" key="7">
    <source>
        <dbReference type="SAM" id="MobiDB-lite"/>
    </source>
</evidence>
<dbReference type="EMBL" id="LYPC01000027">
    <property type="protein sequence ID" value="OCT12392.1"/>
    <property type="molecule type" value="Genomic_DNA"/>
</dbReference>
<dbReference type="CDD" id="cd06170">
    <property type="entry name" value="LuxR_C_like"/>
    <property type="match status" value="1"/>
</dbReference>
<dbReference type="AlphaFoldDB" id="A0A1C0ZWA7"/>
<dbReference type="Pfam" id="PF00072">
    <property type="entry name" value="Response_reg"/>
    <property type="match status" value="1"/>
</dbReference>
<evidence type="ECO:0000313" key="10">
    <source>
        <dbReference type="EMBL" id="OCT12392.1"/>
    </source>
</evidence>
<dbReference type="GO" id="GO:0000160">
    <property type="term" value="P:phosphorelay signal transduction system"/>
    <property type="evidence" value="ECO:0007669"/>
    <property type="project" value="InterPro"/>
</dbReference>
<dbReference type="PRINTS" id="PR00038">
    <property type="entry name" value="HTHLUXR"/>
</dbReference>
<evidence type="ECO:0000313" key="11">
    <source>
        <dbReference type="Proteomes" id="UP000093309"/>
    </source>
</evidence>
<feature type="compositionally biased region" description="Basic and acidic residues" evidence="7">
    <location>
        <begin position="234"/>
        <end position="252"/>
    </location>
</feature>
<dbReference type="InterPro" id="IPR000792">
    <property type="entry name" value="Tscrpt_reg_LuxR_C"/>
</dbReference>
<organism evidence="10 11">
    <name type="scientific">Paenibacillus pectinilyticus</name>
    <dbReference type="NCBI Taxonomy" id="512399"/>
    <lineage>
        <taxon>Bacteria</taxon>
        <taxon>Bacillati</taxon>
        <taxon>Bacillota</taxon>
        <taxon>Bacilli</taxon>
        <taxon>Bacillales</taxon>
        <taxon>Paenibacillaceae</taxon>
        <taxon>Paenibacillus</taxon>
    </lineage>
</organism>
<dbReference type="SMART" id="SM00448">
    <property type="entry name" value="REC"/>
    <property type="match status" value="1"/>
</dbReference>
<dbReference type="InterPro" id="IPR011006">
    <property type="entry name" value="CheY-like_superfamily"/>
</dbReference>
<feature type="coiled-coil region" evidence="6">
    <location>
        <begin position="129"/>
        <end position="156"/>
    </location>
</feature>
<dbReference type="PANTHER" id="PTHR43214">
    <property type="entry name" value="TWO-COMPONENT RESPONSE REGULATOR"/>
    <property type="match status" value="1"/>
</dbReference>
<keyword evidence="6" id="KW-0175">Coiled coil</keyword>
<keyword evidence="1 5" id="KW-0597">Phosphoprotein</keyword>
<evidence type="ECO:0000259" key="8">
    <source>
        <dbReference type="PROSITE" id="PS50043"/>
    </source>
</evidence>